<protein>
    <submittedName>
        <fullName evidence="1">Uncharacterized protein</fullName>
    </submittedName>
</protein>
<gene>
    <name evidence="1" type="ORF">MJG53_013471</name>
</gene>
<dbReference type="EMBL" id="CM043041">
    <property type="protein sequence ID" value="KAI4571365.1"/>
    <property type="molecule type" value="Genomic_DNA"/>
</dbReference>
<dbReference type="Proteomes" id="UP001057279">
    <property type="component" value="Linkage Group LG16"/>
</dbReference>
<sequence length="943" mass="102923">MPILKSLGMADSKVPRAGTLPLRSSRNPFEEVSGLEEEEAAELGALPNGTSCRRRATLEKLAGLSPFRLGKTPGRQAGSPRDGQPRSFLGRVLLPGIRRSSADFGLLARLQGSRAQGDEEAAGEAARKLAFLRLGRGPKPLRASLAERVVPAGEAAPEPPPKVPEPPKVKEPLSDAIFNLRARPNAMTAAKRARLQQRPSSPELPHPNPHLHRILISSPNPEALSLFPDPHPWPPPRTALAAPARAPSSDAFHILHQRLFQPGALGTGRALQGGAKRPLIAHFAPTVLEILSLIQQRELARADEHILELEAEELASSGGGAPGPPKAEGAGGGRRARDVALLYEALQREMWALVRETLAGPGLGAGSGAGAVAQLGQVLVQEEAADGRRGPEAARKLRARWAEAVARAARERLEAAAPGAPGGLAGQLEALRGRLLEDMGVVRGRLAPSYPAGLGAFGIYLRGYHGALAEWIGAAARRRLPLADRYALLHWHNQVYPREVLGLVDMVALENGELGPLLSPGTLRGLEDECVTDVKAQTRAALLRVLQEDGEHWGSTEDWSSNLAQDVCELLEEHTERAPRISQEFGERMAHCCLGGLAEFLQSFQQRVERFHENPGVRELPPDTYISRTISLVNCGPPLRALAERLARVGPPESEPAREAAASALDRVIRLCHRILTDLLFQELQPHFSKLMRRKWLNSSEALDGIVGTLGAKALALRRMQDEPYQALVAELHRRALVEYVRPLFRGRLRCGSARTRSRVAGRLREDAAQLERLFRRLESQASWLDAVVPRLAEVLRLEDTPSIQMEVGVLVRDYPDIRQKHVATLLDIRGLRHTAARQEILAVTRDLELCEVAALSPPRDRAFFADIPGTRFDPWSGKSPHAEGQLSPCHSYAAHAGAETEEALAPRACALQREKRRQREALTRQPESRTCSLQLEKACAQQ</sequence>
<evidence type="ECO:0000313" key="2">
    <source>
        <dbReference type="Proteomes" id="UP001057279"/>
    </source>
</evidence>
<name>A0ACB9UIY4_9CETA</name>
<organism evidence="1 2">
    <name type="scientific">Ovis ammon polii x Ovis aries</name>
    <dbReference type="NCBI Taxonomy" id="2918886"/>
    <lineage>
        <taxon>Eukaryota</taxon>
        <taxon>Metazoa</taxon>
        <taxon>Chordata</taxon>
        <taxon>Craniata</taxon>
        <taxon>Vertebrata</taxon>
        <taxon>Euteleostomi</taxon>
        <taxon>Mammalia</taxon>
        <taxon>Eutheria</taxon>
        <taxon>Laurasiatheria</taxon>
        <taxon>Artiodactyla</taxon>
        <taxon>Ruminantia</taxon>
        <taxon>Pecora</taxon>
        <taxon>Bovidae</taxon>
        <taxon>Caprinae</taxon>
        <taxon>Ovis</taxon>
    </lineage>
</organism>
<keyword evidence="2" id="KW-1185">Reference proteome</keyword>
<comment type="caution">
    <text evidence="1">The sequence shown here is derived from an EMBL/GenBank/DDBJ whole genome shotgun (WGS) entry which is preliminary data.</text>
</comment>
<reference evidence="1" key="1">
    <citation type="submission" date="2022-03" db="EMBL/GenBank/DDBJ databases">
        <title>Genomic analyses of argali, domestic sheep and their hybrids provide insights into chromosomal evolution, heterosis and genetic basis of agronomic traits.</title>
        <authorList>
            <person name="Li M."/>
        </authorList>
    </citation>
    <scope>NUCLEOTIDE SEQUENCE</scope>
    <source>
        <strain evidence="1">F1 hybrid</strain>
    </source>
</reference>
<evidence type="ECO:0000313" key="1">
    <source>
        <dbReference type="EMBL" id="KAI4571365.1"/>
    </source>
</evidence>
<accession>A0ACB9UIY4</accession>
<proteinExistence type="predicted"/>